<feature type="binding site" description="in other chain" evidence="9">
    <location>
        <begin position="147"/>
        <end position="149"/>
    </location>
    <ligand>
        <name>substrate</name>
        <note>ligand shared between dimeric partners</note>
    </ligand>
</feature>
<feature type="active site" description="Proton acceptor" evidence="9">
    <location>
        <position position="149"/>
    </location>
</feature>
<dbReference type="PRINTS" id="PR00476">
    <property type="entry name" value="PHFRCTKINASE"/>
</dbReference>
<comment type="pathway">
    <text evidence="2 9">Carbohydrate degradation; glycolysis; D-glyceraldehyde 3-phosphate and glycerone phosphate from D-glucose: step 3/4.</text>
</comment>
<comment type="similarity">
    <text evidence="9">Belongs to the phosphofructokinase type A (PFKA) family. Mixed-substrate PFK group III subfamily.</text>
</comment>
<dbReference type="EMBL" id="WSES01000003">
    <property type="protein sequence ID" value="MVW60625.1"/>
    <property type="molecule type" value="Genomic_DNA"/>
</dbReference>
<evidence type="ECO:0000256" key="1">
    <source>
        <dbReference type="ARBA" id="ARBA00001946"/>
    </source>
</evidence>
<dbReference type="UniPathway" id="UPA00109">
    <property type="reaction ID" value="UER00182"/>
</dbReference>
<keyword evidence="4 9" id="KW-0808">Transferase</keyword>
<sequence length="375" mass="38821">MAPPIARIAIMTGGGDAPGLNAVIRAVVLAAARLGWECHGIRDGFNGLLAPGQCVGEPVVPLSARSVHGIGHLGGTILGSTNRGNPLRYPVARADGTIAEDDRSDELVALCRRAGFDAVVVVGGDGSMAIAECLHRKGLRVVGVPKTIDNDLDRTLQTFGFDSAVAFATDCIDRLHTTADSQHRVLVVETMGRYAGWIALHAGLAGGAHAILLPEIPFDTRVVADAIHARDALGWRHSIVVVAEGALPVGGQRAVLEAAGAGRAERLGGIGAWVEARLAELTGKECRGVVLGHLLRGGSPSAFDRVIALRFGAAAVRALARGERGVMVTLDGQQIGTVPLADVAGRTRRVPLGGDTIRTAREVGICLGDRPAADA</sequence>
<dbReference type="InterPro" id="IPR012829">
    <property type="entry name" value="Phosphofructokinase_III"/>
</dbReference>
<evidence type="ECO:0000313" key="11">
    <source>
        <dbReference type="EMBL" id="MVW60625.1"/>
    </source>
</evidence>
<feature type="binding site" evidence="9">
    <location>
        <begin position="124"/>
        <end position="127"/>
    </location>
    <ligand>
        <name>ATP</name>
        <dbReference type="ChEBI" id="CHEBI:30616"/>
    </ligand>
</feature>
<dbReference type="GO" id="GO:0016208">
    <property type="term" value="F:AMP binding"/>
    <property type="evidence" value="ECO:0007669"/>
    <property type="project" value="TreeGrafter"/>
</dbReference>
<dbReference type="AlphaFoldDB" id="A0A7X3FZF6"/>
<dbReference type="NCBIfam" id="NF002872">
    <property type="entry name" value="PRK03202.1"/>
    <property type="match status" value="1"/>
</dbReference>
<feature type="binding site" description="in other chain" evidence="9">
    <location>
        <begin position="293"/>
        <end position="296"/>
    </location>
    <ligand>
        <name>substrate</name>
        <note>ligand shared between dimeric partners</note>
    </ligand>
</feature>
<dbReference type="InterPro" id="IPR022953">
    <property type="entry name" value="ATP_PFK"/>
</dbReference>
<feature type="site" description="Important for substrate specificity; cannot use PPi as phosphoryl donor" evidence="9">
    <location>
        <position position="126"/>
    </location>
</feature>
<dbReference type="PROSITE" id="PS00433">
    <property type="entry name" value="PHOSPHOFRUCTOKINASE"/>
    <property type="match status" value="1"/>
</dbReference>
<keyword evidence="9" id="KW-0067">ATP-binding</keyword>
<dbReference type="PIRSF" id="PIRSF000532">
    <property type="entry name" value="ATP_PFK_prok"/>
    <property type="match status" value="1"/>
</dbReference>
<dbReference type="GO" id="GO:0047334">
    <property type="term" value="F:diphosphate-fructose-6-phosphate 1-phosphotransferase activity"/>
    <property type="evidence" value="ECO:0007669"/>
    <property type="project" value="InterPro"/>
</dbReference>
<keyword evidence="6 9" id="KW-0418">Kinase</keyword>
<dbReference type="Gene3D" id="3.40.50.450">
    <property type="match status" value="1"/>
</dbReference>
<dbReference type="GO" id="GO:0070095">
    <property type="term" value="F:fructose-6-phosphate binding"/>
    <property type="evidence" value="ECO:0007669"/>
    <property type="project" value="TreeGrafter"/>
</dbReference>
<dbReference type="GO" id="GO:0046872">
    <property type="term" value="F:metal ion binding"/>
    <property type="evidence" value="ECO:0007669"/>
    <property type="project" value="UniProtKB-KW"/>
</dbReference>
<dbReference type="SUPFAM" id="SSF53784">
    <property type="entry name" value="Phosphofructokinase"/>
    <property type="match status" value="1"/>
</dbReference>
<keyword evidence="12" id="KW-1185">Reference proteome</keyword>
<dbReference type="RefSeq" id="WP_160408722.1">
    <property type="nucleotide sequence ID" value="NZ_WSES01000003.1"/>
</dbReference>
<comment type="function">
    <text evidence="9">Catalyzes the phosphorylation of D-fructose 6-phosphate to fructose 1,6-bisphosphate by ATP, the first committing step of glycolysis.</text>
</comment>
<dbReference type="InterPro" id="IPR012003">
    <property type="entry name" value="ATP_PFK_prok-type"/>
</dbReference>
<dbReference type="PANTHER" id="PTHR13697:SF52">
    <property type="entry name" value="ATP-DEPENDENT 6-PHOSPHOFRUCTOKINASE 3"/>
    <property type="match status" value="1"/>
</dbReference>
<evidence type="ECO:0000256" key="4">
    <source>
        <dbReference type="ARBA" id="ARBA00022679"/>
    </source>
</evidence>
<feature type="binding site" evidence="9">
    <location>
        <position position="15"/>
    </location>
    <ligand>
        <name>ATP</name>
        <dbReference type="ChEBI" id="CHEBI:30616"/>
    </ligand>
</feature>
<proteinExistence type="inferred from homology"/>
<keyword evidence="7 9" id="KW-0460">Magnesium</keyword>
<keyword evidence="5 9" id="KW-0479">Metal-binding</keyword>
<dbReference type="GO" id="GO:0006002">
    <property type="term" value="P:fructose 6-phosphate metabolic process"/>
    <property type="evidence" value="ECO:0007669"/>
    <property type="project" value="InterPro"/>
</dbReference>
<keyword evidence="3 9" id="KW-0963">Cytoplasm</keyword>
<dbReference type="GO" id="GO:0005945">
    <property type="term" value="C:6-phosphofructokinase complex"/>
    <property type="evidence" value="ECO:0007669"/>
    <property type="project" value="TreeGrafter"/>
</dbReference>
<name>A0A7X3FZF6_9BURK</name>
<dbReference type="Proteomes" id="UP000443353">
    <property type="component" value="Unassembled WGS sequence"/>
</dbReference>
<keyword evidence="9" id="KW-0547">Nucleotide-binding</keyword>
<evidence type="ECO:0000256" key="7">
    <source>
        <dbReference type="ARBA" id="ARBA00022842"/>
    </source>
</evidence>
<evidence type="ECO:0000256" key="5">
    <source>
        <dbReference type="ARBA" id="ARBA00022723"/>
    </source>
</evidence>
<dbReference type="GO" id="GO:0048029">
    <property type="term" value="F:monosaccharide binding"/>
    <property type="evidence" value="ECO:0007669"/>
    <property type="project" value="TreeGrafter"/>
</dbReference>
<feature type="binding site" evidence="9">
    <location>
        <begin position="83"/>
        <end position="84"/>
    </location>
    <ligand>
        <name>ATP</name>
        <dbReference type="ChEBI" id="CHEBI:30616"/>
    </ligand>
</feature>
<evidence type="ECO:0000313" key="12">
    <source>
        <dbReference type="Proteomes" id="UP000443353"/>
    </source>
</evidence>
<feature type="binding site" evidence="9">
    <location>
        <position position="125"/>
    </location>
    <ligand>
        <name>Mg(2+)</name>
        <dbReference type="ChEBI" id="CHEBI:18420"/>
        <note>catalytic</note>
    </ligand>
</feature>
<dbReference type="PANTHER" id="PTHR13697">
    <property type="entry name" value="PHOSPHOFRUCTOKINASE"/>
    <property type="match status" value="1"/>
</dbReference>
<comment type="caution">
    <text evidence="11">The sequence shown here is derived from an EMBL/GenBank/DDBJ whole genome shotgun (WGS) entry which is preliminary data.</text>
</comment>
<dbReference type="EC" id="2.7.1.11" evidence="9"/>
<keyword evidence="8 9" id="KW-0324">Glycolysis</keyword>
<evidence type="ECO:0000256" key="6">
    <source>
        <dbReference type="ARBA" id="ARBA00022777"/>
    </source>
</evidence>
<comment type="caution">
    <text evidence="9">Lacks conserved residue(s) required for the propagation of feature annotation.</text>
</comment>
<dbReference type="InterPro" id="IPR035966">
    <property type="entry name" value="PKF_sf"/>
</dbReference>
<evidence type="ECO:0000256" key="3">
    <source>
        <dbReference type="ARBA" id="ARBA00022490"/>
    </source>
</evidence>
<dbReference type="GO" id="GO:0061621">
    <property type="term" value="P:canonical glycolysis"/>
    <property type="evidence" value="ECO:0007669"/>
    <property type="project" value="TreeGrafter"/>
</dbReference>
<accession>A0A7X3FZF6</accession>
<dbReference type="HAMAP" id="MF_01976">
    <property type="entry name" value="Phosphofructokinase_III"/>
    <property type="match status" value="1"/>
</dbReference>
<feature type="binding site" evidence="9">
    <location>
        <position position="184"/>
    </location>
    <ligand>
        <name>substrate</name>
        <note>ligand shared between dimeric partners</note>
    </ligand>
</feature>
<dbReference type="GO" id="GO:0005524">
    <property type="term" value="F:ATP binding"/>
    <property type="evidence" value="ECO:0007669"/>
    <property type="project" value="UniProtKB-KW"/>
</dbReference>
<protein>
    <recommendedName>
        <fullName evidence="9">ATP-dependent 6-phosphofructokinase</fullName>
        <shortName evidence="9">ATP-PFK</shortName>
        <shortName evidence="9">Phosphofructokinase</shortName>
        <ecNumber evidence="9">2.7.1.11</ecNumber>
    </recommendedName>
    <alternativeName>
        <fullName evidence="9">Phosphohexokinase</fullName>
    </alternativeName>
</protein>
<dbReference type="GO" id="GO:0003872">
    <property type="term" value="F:6-phosphofructokinase activity"/>
    <property type="evidence" value="ECO:0007669"/>
    <property type="project" value="UniProtKB-UniRule"/>
</dbReference>
<comment type="cofactor">
    <cofactor evidence="1 9">
        <name>Mg(2+)</name>
        <dbReference type="ChEBI" id="CHEBI:18420"/>
    </cofactor>
</comment>
<feature type="binding site" description="in other chain" evidence="9">
    <location>
        <begin position="191"/>
        <end position="193"/>
    </location>
    <ligand>
        <name>substrate</name>
        <note>ligand shared between dimeric partners</note>
    </ligand>
</feature>
<feature type="domain" description="Phosphofructokinase" evidence="10">
    <location>
        <begin position="7"/>
        <end position="319"/>
    </location>
</feature>
<evidence type="ECO:0000256" key="9">
    <source>
        <dbReference type="HAMAP-Rule" id="MF_01976"/>
    </source>
</evidence>
<feature type="binding site" description="in other chain" evidence="9">
    <location>
        <position position="244"/>
    </location>
    <ligand>
        <name>substrate</name>
        <note>ligand shared between dimeric partners</note>
    </ligand>
</feature>
<evidence type="ECO:0000259" key="10">
    <source>
        <dbReference type="Pfam" id="PF00365"/>
    </source>
</evidence>
<gene>
    <name evidence="9" type="primary">pfkA</name>
    <name evidence="11" type="ORF">GPY61_11870</name>
</gene>
<comment type="subcellular location">
    <subcellularLocation>
        <location evidence="9">Cytoplasm</location>
    </subcellularLocation>
</comment>
<comment type="subunit">
    <text evidence="9">Homodimer or homotetramer.</text>
</comment>
<evidence type="ECO:0000256" key="8">
    <source>
        <dbReference type="ARBA" id="ARBA00023152"/>
    </source>
</evidence>
<organism evidence="11 12">
    <name type="scientific">Massilia cellulosiltytica</name>
    <dbReference type="NCBI Taxonomy" id="2683234"/>
    <lineage>
        <taxon>Bacteria</taxon>
        <taxon>Pseudomonadati</taxon>
        <taxon>Pseudomonadota</taxon>
        <taxon>Betaproteobacteria</taxon>
        <taxon>Burkholderiales</taxon>
        <taxon>Oxalobacteraceae</taxon>
        <taxon>Telluria group</taxon>
        <taxon>Massilia</taxon>
    </lineage>
</organism>
<dbReference type="GO" id="GO:0042802">
    <property type="term" value="F:identical protein binding"/>
    <property type="evidence" value="ECO:0007669"/>
    <property type="project" value="TreeGrafter"/>
</dbReference>
<dbReference type="InterPro" id="IPR015912">
    <property type="entry name" value="Phosphofructokinase_CS"/>
</dbReference>
<comment type="catalytic activity">
    <reaction evidence="9">
        <text>beta-D-fructose 6-phosphate + ATP = beta-D-fructose 1,6-bisphosphate + ADP + H(+)</text>
        <dbReference type="Rhea" id="RHEA:16109"/>
        <dbReference type="ChEBI" id="CHEBI:15378"/>
        <dbReference type="ChEBI" id="CHEBI:30616"/>
        <dbReference type="ChEBI" id="CHEBI:32966"/>
        <dbReference type="ChEBI" id="CHEBI:57634"/>
        <dbReference type="ChEBI" id="CHEBI:456216"/>
        <dbReference type="EC" id="2.7.1.11"/>
    </reaction>
</comment>
<dbReference type="GO" id="GO:0030388">
    <property type="term" value="P:fructose 1,6-bisphosphate metabolic process"/>
    <property type="evidence" value="ECO:0007669"/>
    <property type="project" value="TreeGrafter"/>
</dbReference>
<reference evidence="11 12" key="1">
    <citation type="submission" date="2019-12" db="EMBL/GenBank/DDBJ databases">
        <authorList>
            <person name="Li C."/>
            <person name="Zhao J."/>
        </authorList>
    </citation>
    <scope>NUCLEOTIDE SEQUENCE [LARGE SCALE GENOMIC DNA]</scope>
    <source>
        <strain evidence="11 12">NEAU-DD11</strain>
    </source>
</reference>
<evidence type="ECO:0000256" key="2">
    <source>
        <dbReference type="ARBA" id="ARBA00004679"/>
    </source>
</evidence>
<feature type="binding site" evidence="9">
    <location>
        <position position="287"/>
    </location>
    <ligand>
        <name>substrate</name>
        <note>ligand shared between dimeric partners</note>
    </ligand>
</feature>
<dbReference type="Pfam" id="PF00365">
    <property type="entry name" value="PFK"/>
    <property type="match status" value="1"/>
</dbReference>
<dbReference type="InterPro" id="IPR000023">
    <property type="entry name" value="Phosphofructokinase_dom"/>
</dbReference>
<dbReference type="Gene3D" id="3.40.50.460">
    <property type="entry name" value="Phosphofructokinase domain"/>
    <property type="match status" value="1"/>
</dbReference>